<dbReference type="EMBL" id="JACJRF010000004">
    <property type="protein sequence ID" value="MBD2343301.1"/>
    <property type="molecule type" value="Genomic_DNA"/>
</dbReference>
<comment type="caution">
    <text evidence="9">The sequence shown here is derived from an EMBL/GenBank/DDBJ whole genome shotgun (WGS) entry which is preliminary data.</text>
</comment>
<reference evidence="9 10" key="1">
    <citation type="journal article" date="2020" name="ISME J.">
        <title>Comparative genomics reveals insights into cyanobacterial evolution and habitat adaptation.</title>
        <authorList>
            <person name="Chen M.Y."/>
            <person name="Teng W.K."/>
            <person name="Zhao L."/>
            <person name="Hu C.X."/>
            <person name="Zhou Y.K."/>
            <person name="Han B.P."/>
            <person name="Song L.R."/>
            <person name="Shu W.S."/>
        </authorList>
    </citation>
    <scope>NUCLEOTIDE SEQUENCE [LARGE SCALE GENOMIC DNA]</scope>
    <source>
        <strain evidence="9 10">FACHB-260</strain>
    </source>
</reference>
<dbReference type="Gene3D" id="1.10.101.10">
    <property type="entry name" value="PGBD-like superfamily/PGBD"/>
    <property type="match status" value="1"/>
</dbReference>
<keyword evidence="2" id="KW-0042">Antenna complex</keyword>
<keyword evidence="3" id="KW-0605">Phycobilisome</keyword>
<feature type="domain" description="Peptidoglycan binding-like" evidence="7">
    <location>
        <begin position="57"/>
        <end position="114"/>
    </location>
</feature>
<dbReference type="Gene3D" id="1.25.10.10">
    <property type="entry name" value="Leucine-rich Repeat Variant"/>
    <property type="match status" value="1"/>
</dbReference>
<dbReference type="InterPro" id="IPR002477">
    <property type="entry name" value="Peptidoglycan-bd-like"/>
</dbReference>
<evidence type="ECO:0000256" key="2">
    <source>
        <dbReference type="ARBA" id="ARBA00022549"/>
    </source>
</evidence>
<evidence type="ECO:0000313" key="9">
    <source>
        <dbReference type="EMBL" id="MBD2343301.1"/>
    </source>
</evidence>
<evidence type="ECO:0000256" key="5">
    <source>
        <dbReference type="SAM" id="Phobius"/>
    </source>
</evidence>
<gene>
    <name evidence="9" type="ORF">H6G18_03960</name>
</gene>
<evidence type="ECO:0000256" key="1">
    <source>
        <dbReference type="ARBA" id="ARBA00009299"/>
    </source>
</evidence>
<evidence type="ECO:0000256" key="4">
    <source>
        <dbReference type="ARBA" id="ARBA00023239"/>
    </source>
</evidence>
<accession>A0ABR8CKL0</accession>
<feature type="chain" id="PRO_5045282270" evidence="6">
    <location>
        <begin position="27"/>
        <end position="392"/>
    </location>
</feature>
<comment type="similarity">
    <text evidence="1">Belongs to the CpcE/RpcE/PecE family.</text>
</comment>
<name>A0ABR8CKL0_9NOST</name>
<evidence type="ECO:0000313" key="10">
    <source>
        <dbReference type="Proteomes" id="UP000607281"/>
    </source>
</evidence>
<dbReference type="InterPro" id="IPR036365">
    <property type="entry name" value="PGBD-like_sf"/>
</dbReference>
<feature type="domain" description="Condensin complex subunit 1 C-terminal" evidence="8">
    <location>
        <begin position="295"/>
        <end position="376"/>
    </location>
</feature>
<dbReference type="SUPFAM" id="SSF47090">
    <property type="entry name" value="PGBD-like"/>
    <property type="match status" value="1"/>
</dbReference>
<dbReference type="Pfam" id="PF12717">
    <property type="entry name" value="Cnd1"/>
    <property type="match status" value="1"/>
</dbReference>
<evidence type="ECO:0000256" key="3">
    <source>
        <dbReference type="ARBA" id="ARBA00022738"/>
    </source>
</evidence>
<keyword evidence="5" id="KW-1133">Transmembrane helix</keyword>
<keyword evidence="4" id="KW-0456">Lyase</keyword>
<evidence type="ECO:0000259" key="8">
    <source>
        <dbReference type="Pfam" id="PF12717"/>
    </source>
</evidence>
<dbReference type="InterPro" id="IPR004155">
    <property type="entry name" value="PBS_lyase_HEAT"/>
</dbReference>
<dbReference type="InterPro" id="IPR016024">
    <property type="entry name" value="ARM-type_fold"/>
</dbReference>
<dbReference type="InterPro" id="IPR036366">
    <property type="entry name" value="PGBDSf"/>
</dbReference>
<dbReference type="PANTHER" id="PTHR12697">
    <property type="entry name" value="PBS LYASE HEAT-LIKE PROTEIN"/>
    <property type="match status" value="1"/>
</dbReference>
<feature type="transmembrane region" description="Helical" evidence="5">
    <location>
        <begin position="151"/>
        <end position="172"/>
    </location>
</feature>
<dbReference type="Pfam" id="PF01471">
    <property type="entry name" value="PG_binding_1"/>
    <property type="match status" value="1"/>
</dbReference>
<dbReference type="Pfam" id="PF03130">
    <property type="entry name" value="HEAT_PBS"/>
    <property type="match status" value="1"/>
</dbReference>
<evidence type="ECO:0000256" key="6">
    <source>
        <dbReference type="SAM" id="SignalP"/>
    </source>
</evidence>
<dbReference type="InterPro" id="IPR032682">
    <property type="entry name" value="Cnd1_C"/>
</dbReference>
<dbReference type="Proteomes" id="UP000607281">
    <property type="component" value="Unassembled WGS sequence"/>
</dbReference>
<protein>
    <submittedName>
        <fullName evidence="9">Peptidoglycan-binding protein</fullName>
    </submittedName>
</protein>
<keyword evidence="6" id="KW-0732">Signal</keyword>
<keyword evidence="5" id="KW-0472">Membrane</keyword>
<evidence type="ECO:0000259" key="7">
    <source>
        <dbReference type="Pfam" id="PF01471"/>
    </source>
</evidence>
<dbReference type="PANTHER" id="PTHR12697:SF5">
    <property type="entry name" value="DEOXYHYPUSINE HYDROXYLASE"/>
    <property type="match status" value="1"/>
</dbReference>
<sequence>MRLHYSSIFILTCFSCVGFYSTPATTATTKLAPERLELAQVSSIKTTRQVVLEPGSQGPDVQELQTQLSQLGYYDDLVDGKYGQSTKTAVAKFQQAKSLRRIDGVADIATRRILQTTLTDSNSKLAVASPLDSAAATPATNSNSNPAFRDFLWWSILGLGTLGTIGVTLFLLRRFDPNKQQKQPKTSPQKALSANQQDPIRPVLQELAHTSNYQENTAHASVSQTAKASAPATLLPIETTSRLAKLNIVDELLQDLRSNDPTKRHKAIWDLGQQGDSRAIQPLVNLLIDADSQQRNLILAALSEINVRSLKPINKAFAVSMQDESPQVRQNAIRDLTRVYDMMSQMSQMLAHALDDPDAEVQATARYALTQMNRMRNVDKQSLVENRQEDSQ</sequence>
<organism evidence="9 10">
    <name type="scientific">Anabaena subtropica FACHB-260</name>
    <dbReference type="NCBI Taxonomy" id="2692884"/>
    <lineage>
        <taxon>Bacteria</taxon>
        <taxon>Bacillati</taxon>
        <taxon>Cyanobacteriota</taxon>
        <taxon>Cyanophyceae</taxon>
        <taxon>Nostocales</taxon>
        <taxon>Nostocaceae</taxon>
        <taxon>Anabaena</taxon>
    </lineage>
</organism>
<dbReference type="InterPro" id="IPR011989">
    <property type="entry name" value="ARM-like"/>
</dbReference>
<keyword evidence="5" id="KW-0812">Transmembrane</keyword>
<keyword evidence="10" id="KW-1185">Reference proteome</keyword>
<proteinExistence type="inferred from homology"/>
<dbReference type="SUPFAM" id="SSF48371">
    <property type="entry name" value="ARM repeat"/>
    <property type="match status" value="1"/>
</dbReference>
<dbReference type="RefSeq" id="WP_190405775.1">
    <property type="nucleotide sequence ID" value="NZ_JACJRF010000004.1"/>
</dbReference>
<feature type="signal peptide" evidence="6">
    <location>
        <begin position="1"/>
        <end position="26"/>
    </location>
</feature>